<sequence>MLYDYTFIESLVAEKFHPEAMMKQSPDDWASLLMDVKREVQSIKKLLIDNIFSFSNTQLAEAYVQLQQKEINGLLQKLITYHKSVEVDKQQVLSSFYVTSILDFESVMDFILIRFTQYFDCDQPATDTYRILACNELHMATEQLRKTTAEVSIDHTVIELLISSIELLDDADPTISYRQLKFANELISHVSVLLTADGLNTFNRFFGVISEQLSEVGVPESDLTIKLHMTLLYLNFNSREYVDLCTSALYYKMRGKSIKEKLAILNLYEKLMDQLHIKPDSKFLSHESSAVEQIKTWLAAEIKQLSLGINDDSGPIKISELLSEKIYTGLSSSEWAVITKVFKNPKVAVFVDENASKIYRVLSNALITKGTDQLSPEGLRSKANNVRPKAVENVMNIFFESYNLLRTGKF</sequence>
<dbReference type="EMBL" id="JAICCF010000001">
    <property type="protein sequence ID" value="MBW8683455.1"/>
    <property type="molecule type" value="Genomic_DNA"/>
</dbReference>
<proteinExistence type="predicted"/>
<protein>
    <submittedName>
        <fullName evidence="1">Uncharacterized protein</fullName>
    </submittedName>
</protein>
<dbReference type="RefSeq" id="WP_220248675.1">
    <property type="nucleotide sequence ID" value="NZ_JAICCF010000001.1"/>
</dbReference>
<evidence type="ECO:0000313" key="2">
    <source>
        <dbReference type="Proteomes" id="UP000812961"/>
    </source>
</evidence>
<dbReference type="Proteomes" id="UP000812961">
    <property type="component" value="Unassembled WGS sequence"/>
</dbReference>
<gene>
    <name evidence="1" type="ORF">K1Y79_03835</name>
</gene>
<evidence type="ECO:0000313" key="1">
    <source>
        <dbReference type="EMBL" id="MBW8683455.1"/>
    </source>
</evidence>
<accession>A0ABS7G734</accession>
<name>A0ABS7G734_9BACT</name>
<comment type="caution">
    <text evidence="1">The sequence shown here is derived from an EMBL/GenBank/DDBJ whole genome shotgun (WGS) entry which is preliminary data.</text>
</comment>
<keyword evidence="2" id="KW-1185">Reference proteome</keyword>
<organism evidence="1 2">
    <name type="scientific">Chitinophaga rhizophila</name>
    <dbReference type="NCBI Taxonomy" id="2866212"/>
    <lineage>
        <taxon>Bacteria</taxon>
        <taxon>Pseudomonadati</taxon>
        <taxon>Bacteroidota</taxon>
        <taxon>Chitinophagia</taxon>
        <taxon>Chitinophagales</taxon>
        <taxon>Chitinophagaceae</taxon>
        <taxon>Chitinophaga</taxon>
    </lineage>
</organism>
<reference evidence="1 2" key="1">
    <citation type="submission" date="2021-08" db="EMBL/GenBank/DDBJ databases">
        <title>The genome sequence of Chitinophaga sp. B61.</title>
        <authorList>
            <person name="Zhang X."/>
        </authorList>
    </citation>
    <scope>NUCLEOTIDE SEQUENCE [LARGE SCALE GENOMIC DNA]</scope>
    <source>
        <strain evidence="1 2">B61</strain>
    </source>
</reference>